<reference evidence="5 6" key="1">
    <citation type="submission" date="2018-10" db="EMBL/GenBank/DDBJ databases">
        <title>Phylogenomics of Brevibacillus.</title>
        <authorList>
            <person name="Dunlap C."/>
        </authorList>
    </citation>
    <scope>NUCLEOTIDE SEQUENCE [LARGE SCALE GENOMIC DNA]</scope>
    <source>
        <strain evidence="5 6">JCM 12215</strain>
    </source>
</reference>
<protein>
    <submittedName>
        <fullName evidence="5">ABC transporter ATP-binding protein</fullName>
    </submittedName>
</protein>
<accession>A0A3M8CGV9</accession>
<keyword evidence="1" id="KW-0813">Transport</keyword>
<dbReference type="Gene3D" id="3.40.50.300">
    <property type="entry name" value="P-loop containing nucleotide triphosphate hydrolases"/>
    <property type="match status" value="1"/>
</dbReference>
<dbReference type="GO" id="GO:0005524">
    <property type="term" value="F:ATP binding"/>
    <property type="evidence" value="ECO:0007669"/>
    <property type="project" value="UniProtKB-KW"/>
</dbReference>
<dbReference type="CDD" id="cd03230">
    <property type="entry name" value="ABC_DR_subfamily_A"/>
    <property type="match status" value="1"/>
</dbReference>
<evidence type="ECO:0000256" key="2">
    <source>
        <dbReference type="ARBA" id="ARBA00022741"/>
    </source>
</evidence>
<dbReference type="InterPro" id="IPR051782">
    <property type="entry name" value="ABC_Transporter_VariousFunc"/>
</dbReference>
<comment type="caution">
    <text evidence="5">The sequence shown here is derived from an EMBL/GenBank/DDBJ whole genome shotgun (WGS) entry which is preliminary data.</text>
</comment>
<dbReference type="InterPro" id="IPR003593">
    <property type="entry name" value="AAA+_ATPase"/>
</dbReference>
<keyword evidence="3 5" id="KW-0067">ATP-binding</keyword>
<dbReference type="Pfam" id="PF00005">
    <property type="entry name" value="ABC_tran"/>
    <property type="match status" value="1"/>
</dbReference>
<dbReference type="PANTHER" id="PTHR42939">
    <property type="entry name" value="ABC TRANSPORTER ATP-BINDING PROTEIN ALBC-RELATED"/>
    <property type="match status" value="1"/>
</dbReference>
<organism evidence="5 6">
    <name type="scientific">Brevibacillus invocatus</name>
    <dbReference type="NCBI Taxonomy" id="173959"/>
    <lineage>
        <taxon>Bacteria</taxon>
        <taxon>Bacillati</taxon>
        <taxon>Bacillota</taxon>
        <taxon>Bacilli</taxon>
        <taxon>Bacillales</taxon>
        <taxon>Paenibacillaceae</taxon>
        <taxon>Brevibacillus</taxon>
    </lineage>
</organism>
<name>A0A3M8CGV9_9BACL</name>
<gene>
    <name evidence="5" type="ORF">EDM52_09865</name>
</gene>
<dbReference type="Proteomes" id="UP000282028">
    <property type="component" value="Unassembled WGS sequence"/>
</dbReference>
<evidence type="ECO:0000256" key="3">
    <source>
        <dbReference type="ARBA" id="ARBA00022840"/>
    </source>
</evidence>
<dbReference type="EMBL" id="RHHR01000014">
    <property type="protein sequence ID" value="RNB74557.1"/>
    <property type="molecule type" value="Genomic_DNA"/>
</dbReference>
<dbReference type="InterPro" id="IPR003439">
    <property type="entry name" value="ABC_transporter-like_ATP-bd"/>
</dbReference>
<sequence length="241" mass="27058">MIELNGVSKSYNGTYKAVDHLDLTVPKGEIFGFLGPNGAGKTTTIKMITGIIKPDAGQIRINGKEIGVDTIEAKKQFGYVPDSPDLFLRLKGLEYVSFMADIYGVEQEVRNSRIHSLAKRFDMLDALGDTIQSYSHGMRQKIVIMGVLVHHPEVWILDEPLTGLDPKSSYTLKEMMREHADSGRSVFFSTHVLEVAEKLCDRVAIINKGKILFCGTFPQMQEHFQSHESLESLFLELTKHE</sequence>
<dbReference type="GO" id="GO:0016887">
    <property type="term" value="F:ATP hydrolysis activity"/>
    <property type="evidence" value="ECO:0007669"/>
    <property type="project" value="InterPro"/>
</dbReference>
<dbReference type="RefSeq" id="WP_122908842.1">
    <property type="nucleotide sequence ID" value="NZ_CBCSBE010000006.1"/>
</dbReference>
<evidence type="ECO:0000256" key="1">
    <source>
        <dbReference type="ARBA" id="ARBA00022448"/>
    </source>
</evidence>
<feature type="domain" description="ABC transporter" evidence="4">
    <location>
        <begin position="2"/>
        <end position="233"/>
    </location>
</feature>
<keyword evidence="6" id="KW-1185">Reference proteome</keyword>
<dbReference type="SUPFAM" id="SSF52540">
    <property type="entry name" value="P-loop containing nucleoside triphosphate hydrolases"/>
    <property type="match status" value="1"/>
</dbReference>
<dbReference type="SMART" id="SM00382">
    <property type="entry name" value="AAA"/>
    <property type="match status" value="1"/>
</dbReference>
<evidence type="ECO:0000313" key="5">
    <source>
        <dbReference type="EMBL" id="RNB74557.1"/>
    </source>
</evidence>
<evidence type="ECO:0000313" key="6">
    <source>
        <dbReference type="Proteomes" id="UP000282028"/>
    </source>
</evidence>
<proteinExistence type="predicted"/>
<dbReference type="PROSITE" id="PS50893">
    <property type="entry name" value="ABC_TRANSPORTER_2"/>
    <property type="match status" value="1"/>
</dbReference>
<dbReference type="PANTHER" id="PTHR42939:SF1">
    <property type="entry name" value="ABC TRANSPORTER ATP-BINDING PROTEIN ALBC-RELATED"/>
    <property type="match status" value="1"/>
</dbReference>
<dbReference type="AlphaFoldDB" id="A0A3M8CGV9"/>
<evidence type="ECO:0000259" key="4">
    <source>
        <dbReference type="PROSITE" id="PS50893"/>
    </source>
</evidence>
<dbReference type="OrthoDB" id="9804819at2"/>
<keyword evidence="2" id="KW-0547">Nucleotide-binding</keyword>
<dbReference type="InterPro" id="IPR027417">
    <property type="entry name" value="P-loop_NTPase"/>
</dbReference>